<dbReference type="AlphaFoldDB" id="A0A1F5T0C6"/>
<dbReference type="Gene3D" id="1.10.10.10">
    <property type="entry name" value="Winged helix-like DNA-binding domain superfamily/Winged helix DNA-binding domain"/>
    <property type="match status" value="1"/>
</dbReference>
<dbReference type="InterPro" id="IPR036390">
    <property type="entry name" value="WH_DNA-bd_sf"/>
</dbReference>
<dbReference type="InterPro" id="IPR036388">
    <property type="entry name" value="WH-like_DNA-bd_sf"/>
</dbReference>
<organism evidence="1 2">
    <name type="scientific">Candidatus Falkowbacteria bacterium RIFOXYC2_FULL_36_12</name>
    <dbReference type="NCBI Taxonomy" id="1798002"/>
    <lineage>
        <taxon>Bacteria</taxon>
        <taxon>Candidatus Falkowiibacteriota</taxon>
    </lineage>
</organism>
<name>A0A1F5T0C6_9BACT</name>
<dbReference type="Proteomes" id="UP000179001">
    <property type="component" value="Unassembled WGS sequence"/>
</dbReference>
<evidence type="ECO:0000313" key="1">
    <source>
        <dbReference type="EMBL" id="OGF32414.1"/>
    </source>
</evidence>
<proteinExistence type="predicted"/>
<sequence length="105" mass="12135">MLLASHWKILEILFEEAGWMSGLEIVRSSVGQIKHGSVYVRLSELGDLGYIESRRETAEEWKSRNTQNEFLLLKFKITDQGISEWNLRNFSQLTLVPIPLSISVR</sequence>
<dbReference type="SUPFAM" id="SSF46785">
    <property type="entry name" value="Winged helix' DNA-binding domain"/>
    <property type="match status" value="1"/>
</dbReference>
<evidence type="ECO:0000313" key="2">
    <source>
        <dbReference type="Proteomes" id="UP000179001"/>
    </source>
</evidence>
<accession>A0A1F5T0C6</accession>
<reference evidence="1 2" key="1">
    <citation type="journal article" date="2016" name="Nat. Commun.">
        <title>Thousands of microbial genomes shed light on interconnected biogeochemical processes in an aquifer system.</title>
        <authorList>
            <person name="Anantharaman K."/>
            <person name="Brown C.T."/>
            <person name="Hug L.A."/>
            <person name="Sharon I."/>
            <person name="Castelle C.J."/>
            <person name="Probst A.J."/>
            <person name="Thomas B.C."/>
            <person name="Singh A."/>
            <person name="Wilkins M.J."/>
            <person name="Karaoz U."/>
            <person name="Brodie E.L."/>
            <person name="Williams K.H."/>
            <person name="Hubbard S.S."/>
            <person name="Banfield J.F."/>
        </authorList>
    </citation>
    <scope>NUCLEOTIDE SEQUENCE [LARGE SCALE GENOMIC DNA]</scope>
</reference>
<gene>
    <name evidence="1" type="ORF">A2478_03785</name>
</gene>
<comment type="caution">
    <text evidence="1">The sequence shown here is derived from an EMBL/GenBank/DDBJ whole genome shotgun (WGS) entry which is preliminary data.</text>
</comment>
<dbReference type="EMBL" id="MFGJ01000006">
    <property type="protein sequence ID" value="OGF32414.1"/>
    <property type="molecule type" value="Genomic_DNA"/>
</dbReference>
<dbReference type="STRING" id="1798002.A2478_03785"/>
<protein>
    <recommendedName>
        <fullName evidence="3">Transcription regulator PadR N-terminal domain-containing protein</fullName>
    </recommendedName>
</protein>
<evidence type="ECO:0008006" key="3">
    <source>
        <dbReference type="Google" id="ProtNLM"/>
    </source>
</evidence>